<dbReference type="GO" id="GO:0047617">
    <property type="term" value="F:fatty acyl-CoA hydrolase activity"/>
    <property type="evidence" value="ECO:0007669"/>
    <property type="project" value="TreeGrafter"/>
</dbReference>
<sequence length="647" mass="72553">MSMVIPQFVLLLSISRKYSINPTSTRNIDNSNDTSHGGSYVGVEQMGFLWSMTQVPGQRKGLRLSKKDVTKPYSIQLNCFDGHLSPEDGFVNSLAKNSLQPIVSSELEKMYMAEGVRRIPVREGRVRGTLFLPPGNGPFPGVIDMFGTAGGLIEFKASLLASHGFAVLALAYFAYDDLPKYLPFCELEYFEEAADWLVKHPAVVHHGIGVMGVSKGGEIALMMAAHRADIVKAIVPISTCLVINASAFKAQVTLLNLHMPHTVSHLITKVLRKLNKGSFFPGKALVTDVYLEYQDLRRVHTQPGKETENRASKTLRGLGEMLVTLGSEKVDIKENENESVTRLVAWLSSSNMADITSADSFVSTKVTKHCETERPEKKSKVRKKRKTPKKPVVEINSRKDRRIINEFHALNKKIDSLRRNTLIQIKDRPTQIAALEAKKEKLGGINAYQKASKLGEARHGSFNSAKWILKQMRDLDVCKVKPDPTEATEGLRLLDVGALDNNYKKHQKWIQCTPIDLNPQSDVVVKADFLKFKGNNLYDVVVLSLVINFEGDVHRRGKMLRKCQELIVDQGYLFIVLPLPCLNNSRYLNDDLFVSMMESLGFKVCACHKSRKLSFYMFRKTGHAQVKSFPKRVLRKGGNHNNFAIVL</sequence>
<dbReference type="PANTHER" id="PTHR10824:SF4">
    <property type="entry name" value="ACYL-COENZYME A THIOESTERASE 1-LIKE"/>
    <property type="match status" value="1"/>
</dbReference>
<evidence type="ECO:0000259" key="6">
    <source>
        <dbReference type="Pfam" id="PF04775"/>
    </source>
</evidence>
<dbReference type="Pfam" id="PF11968">
    <property type="entry name" value="Bmt2"/>
    <property type="match status" value="1"/>
</dbReference>
<dbReference type="SUPFAM" id="SSF53474">
    <property type="entry name" value="alpha/beta-Hydrolases"/>
    <property type="match status" value="1"/>
</dbReference>
<dbReference type="InterPro" id="IPR029063">
    <property type="entry name" value="SAM-dependent_MTases_sf"/>
</dbReference>
<evidence type="ECO:0000256" key="1">
    <source>
        <dbReference type="ARBA" id="ARBA00022603"/>
    </source>
</evidence>
<dbReference type="Gene3D" id="2.60.40.2240">
    <property type="entry name" value="Acyl-CoA thioester hydrolase/BAAT N-terminal domain"/>
    <property type="match status" value="1"/>
</dbReference>
<dbReference type="InterPro" id="IPR006862">
    <property type="entry name" value="Thio_Ohase/aa_AcTrfase"/>
</dbReference>
<evidence type="ECO:0000313" key="8">
    <source>
        <dbReference type="EMBL" id="PFX34094.1"/>
    </source>
</evidence>
<evidence type="ECO:0000313" key="9">
    <source>
        <dbReference type="Proteomes" id="UP000225706"/>
    </source>
</evidence>
<dbReference type="GO" id="GO:0006637">
    <property type="term" value="P:acyl-CoA metabolic process"/>
    <property type="evidence" value="ECO:0007669"/>
    <property type="project" value="TreeGrafter"/>
</dbReference>
<dbReference type="Gene3D" id="3.40.50.1820">
    <property type="entry name" value="alpha/beta hydrolase"/>
    <property type="match status" value="1"/>
</dbReference>
<keyword evidence="3 4" id="KW-0949">S-adenosyl-L-methionine</keyword>
<comment type="caution">
    <text evidence="8">The sequence shown here is derived from an EMBL/GenBank/DDBJ whole genome shotgun (WGS) entry which is preliminary data.</text>
</comment>
<evidence type="ECO:0000256" key="2">
    <source>
        <dbReference type="ARBA" id="ARBA00022679"/>
    </source>
</evidence>
<dbReference type="PANTHER" id="PTHR10824">
    <property type="entry name" value="ACYL-COENZYME A THIOESTERASE-RELATED"/>
    <property type="match status" value="1"/>
</dbReference>
<feature type="binding site" evidence="4">
    <location>
        <position position="516"/>
    </location>
    <ligand>
        <name>S-adenosyl-L-methionine</name>
        <dbReference type="ChEBI" id="CHEBI:59789"/>
    </ligand>
</feature>
<protein>
    <recommendedName>
        <fullName evidence="4">S-adenosylmethionine sensor upstream of mTORC1</fullName>
    </recommendedName>
    <alternativeName>
        <fullName evidence="4">Probable methyltransferase BMT2 homolog</fullName>
        <ecNumber evidence="4">2.1.1.-</ecNumber>
    </alternativeName>
</protein>
<evidence type="ECO:0000259" key="7">
    <source>
        <dbReference type="Pfam" id="PF08840"/>
    </source>
</evidence>
<keyword evidence="1 4" id="KW-0489">Methyltransferase</keyword>
<feature type="compositionally biased region" description="Basic residues" evidence="5">
    <location>
        <begin position="379"/>
        <end position="389"/>
    </location>
</feature>
<feature type="binding site" evidence="4">
    <location>
        <position position="497"/>
    </location>
    <ligand>
        <name>S-adenosyl-L-methionine</name>
        <dbReference type="ChEBI" id="CHEBI:59789"/>
    </ligand>
</feature>
<proteinExistence type="inferred from homology"/>
<dbReference type="SUPFAM" id="SSF53335">
    <property type="entry name" value="S-adenosyl-L-methionine-dependent methyltransferases"/>
    <property type="match status" value="1"/>
</dbReference>
<feature type="region of interest" description="Disordered" evidence="5">
    <location>
        <begin position="371"/>
        <end position="391"/>
    </location>
</feature>
<evidence type="ECO:0000256" key="4">
    <source>
        <dbReference type="HAMAP-Rule" id="MF_03044"/>
    </source>
</evidence>
<keyword evidence="9" id="KW-1185">Reference proteome</keyword>
<dbReference type="GO" id="GO:0032259">
    <property type="term" value="P:methylation"/>
    <property type="evidence" value="ECO:0007669"/>
    <property type="project" value="UniProtKB-KW"/>
</dbReference>
<dbReference type="Pfam" id="PF08840">
    <property type="entry name" value="BAAT_C"/>
    <property type="match status" value="1"/>
</dbReference>
<feature type="domain" description="BAAT/Acyl-CoA thioester hydrolase C-terminal" evidence="7">
    <location>
        <begin position="186"/>
        <end position="251"/>
    </location>
</feature>
<reference evidence="9" key="1">
    <citation type="journal article" date="2017" name="bioRxiv">
        <title>Comparative analysis of the genomes of Stylophora pistillata and Acropora digitifera provides evidence for extensive differences between species of corals.</title>
        <authorList>
            <person name="Voolstra C.R."/>
            <person name="Li Y."/>
            <person name="Liew Y.J."/>
            <person name="Baumgarten S."/>
            <person name="Zoccola D."/>
            <person name="Flot J.-F."/>
            <person name="Tambutte S."/>
            <person name="Allemand D."/>
            <person name="Aranda M."/>
        </authorList>
    </citation>
    <scope>NUCLEOTIDE SEQUENCE [LARGE SCALE GENOMIC DNA]</scope>
</reference>
<dbReference type="EC" id="2.1.1.-" evidence="4"/>
<feature type="domain" description="Acyl-CoA thioester hydrolase/bile acid-CoA amino acid N-acetyltransferase" evidence="6">
    <location>
        <begin position="27"/>
        <end position="123"/>
    </location>
</feature>
<dbReference type="Pfam" id="PF04775">
    <property type="entry name" value="Bile_Hydr_Trans"/>
    <property type="match status" value="1"/>
</dbReference>
<dbReference type="GO" id="GO:0008168">
    <property type="term" value="F:methyltransferase activity"/>
    <property type="evidence" value="ECO:0007669"/>
    <property type="project" value="UniProtKB-UniRule"/>
</dbReference>
<comment type="function">
    <text evidence="4">S-adenosyl-L-methionine-binding protein that acts as an inhibitor of mTORC1 signaling. Acts as a sensor of S-adenosyl-L-methionine to signal methionine sufficiency to mTORC1. Probably also acts as a S-adenosyl-L-methionine-dependent methyltransferase.</text>
</comment>
<gene>
    <name evidence="8" type="primary">Acot5</name>
    <name evidence="8" type="ORF">AWC38_SpisGene923</name>
</gene>
<accession>A0A2B4STT8</accession>
<evidence type="ECO:0000256" key="5">
    <source>
        <dbReference type="SAM" id="MobiDB-lite"/>
    </source>
</evidence>
<comment type="similarity">
    <text evidence="4">Belongs to the BMT2 family.</text>
</comment>
<dbReference type="STRING" id="50429.A0A2B4STT8"/>
<dbReference type="Gene3D" id="3.40.50.150">
    <property type="entry name" value="Vaccinia Virus protein VP39"/>
    <property type="match status" value="1"/>
</dbReference>
<dbReference type="HAMAP" id="MF_03044">
    <property type="entry name" value="BMT2"/>
    <property type="match status" value="1"/>
</dbReference>
<dbReference type="GO" id="GO:0006631">
    <property type="term" value="P:fatty acid metabolic process"/>
    <property type="evidence" value="ECO:0007669"/>
    <property type="project" value="TreeGrafter"/>
</dbReference>
<evidence type="ECO:0000256" key="3">
    <source>
        <dbReference type="ARBA" id="ARBA00022691"/>
    </source>
</evidence>
<dbReference type="InterPro" id="IPR021867">
    <property type="entry name" value="Bmt2/SAMTOR"/>
</dbReference>
<dbReference type="AlphaFoldDB" id="A0A2B4STT8"/>
<dbReference type="InterPro" id="IPR042490">
    <property type="entry name" value="Thio_Ohase/BAAT_N"/>
</dbReference>
<dbReference type="InterPro" id="IPR029058">
    <property type="entry name" value="AB_hydrolase_fold"/>
</dbReference>
<dbReference type="InterPro" id="IPR014940">
    <property type="entry name" value="BAAT_C"/>
</dbReference>
<dbReference type="OrthoDB" id="5954793at2759"/>
<organism evidence="8 9">
    <name type="scientific">Stylophora pistillata</name>
    <name type="common">Smooth cauliflower coral</name>
    <dbReference type="NCBI Taxonomy" id="50429"/>
    <lineage>
        <taxon>Eukaryota</taxon>
        <taxon>Metazoa</taxon>
        <taxon>Cnidaria</taxon>
        <taxon>Anthozoa</taxon>
        <taxon>Hexacorallia</taxon>
        <taxon>Scleractinia</taxon>
        <taxon>Astrocoeniina</taxon>
        <taxon>Pocilloporidae</taxon>
        <taxon>Stylophora</taxon>
    </lineage>
</organism>
<dbReference type="Proteomes" id="UP000225706">
    <property type="component" value="Unassembled WGS sequence"/>
</dbReference>
<dbReference type="EMBL" id="LSMT01000006">
    <property type="protein sequence ID" value="PFX34094.1"/>
    <property type="molecule type" value="Genomic_DNA"/>
</dbReference>
<name>A0A2B4STT8_STYPI</name>
<keyword evidence="2 4" id="KW-0808">Transferase</keyword>